<dbReference type="PANTHER" id="PTHR22761">
    <property type="entry name" value="CHARGED MULTIVESICULAR BODY PROTEIN"/>
    <property type="match status" value="1"/>
</dbReference>
<dbReference type="Proteomes" id="UP001150925">
    <property type="component" value="Unassembled WGS sequence"/>
</dbReference>
<comment type="similarity">
    <text evidence="2">Belongs to the SNF7 family.</text>
</comment>
<sequence length="105" mass="11889">MKLFFGSKPKPAPKDAIVKLRESLLMLEKRENFLQTRIDNELKTAKLNATKNKRVALAALKRKKQFEDQIEKISGARVTLETQVMAIESANINLETMNAMRTGAD</sequence>
<dbReference type="AlphaFoldDB" id="A0A9W8AKL8"/>
<keyword evidence="3" id="KW-0967">Endosome</keyword>
<comment type="caution">
    <text evidence="6">The sequence shown here is derived from an EMBL/GenBank/DDBJ whole genome shotgun (WGS) entry which is preliminary data.</text>
</comment>
<evidence type="ECO:0000256" key="4">
    <source>
        <dbReference type="ARBA" id="ARBA00040017"/>
    </source>
</evidence>
<evidence type="ECO:0000313" key="6">
    <source>
        <dbReference type="EMBL" id="KAJ1952185.1"/>
    </source>
</evidence>
<dbReference type="GO" id="GO:0006900">
    <property type="term" value="P:vesicle budding from membrane"/>
    <property type="evidence" value="ECO:0007669"/>
    <property type="project" value="TreeGrafter"/>
</dbReference>
<evidence type="ECO:0000256" key="1">
    <source>
        <dbReference type="ARBA" id="ARBA00004177"/>
    </source>
</evidence>
<dbReference type="InterPro" id="IPR005024">
    <property type="entry name" value="Snf7_fam"/>
</dbReference>
<dbReference type="GO" id="GO:0009898">
    <property type="term" value="C:cytoplasmic side of plasma membrane"/>
    <property type="evidence" value="ECO:0007669"/>
    <property type="project" value="TreeGrafter"/>
</dbReference>
<dbReference type="Pfam" id="PF03357">
    <property type="entry name" value="Snf7"/>
    <property type="match status" value="1"/>
</dbReference>
<organism evidence="6 7">
    <name type="scientific">Dispira parvispora</name>
    <dbReference type="NCBI Taxonomy" id="1520584"/>
    <lineage>
        <taxon>Eukaryota</taxon>
        <taxon>Fungi</taxon>
        <taxon>Fungi incertae sedis</taxon>
        <taxon>Zoopagomycota</taxon>
        <taxon>Kickxellomycotina</taxon>
        <taxon>Dimargaritomycetes</taxon>
        <taxon>Dimargaritales</taxon>
        <taxon>Dimargaritaceae</taxon>
        <taxon>Dispira</taxon>
    </lineage>
</organism>
<accession>A0A9W8AKL8</accession>
<dbReference type="Gene3D" id="1.10.287.1060">
    <property type="entry name" value="ESAT-6-like"/>
    <property type="match status" value="1"/>
</dbReference>
<gene>
    <name evidence="6" type="primary">SNF7_2</name>
    <name evidence="6" type="ORF">IWQ62_006283</name>
</gene>
<feature type="non-terminal residue" evidence="6">
    <location>
        <position position="105"/>
    </location>
</feature>
<dbReference type="EMBL" id="JANBPY010003286">
    <property type="protein sequence ID" value="KAJ1952185.1"/>
    <property type="molecule type" value="Genomic_DNA"/>
</dbReference>
<evidence type="ECO:0000313" key="7">
    <source>
        <dbReference type="Proteomes" id="UP001150925"/>
    </source>
</evidence>
<dbReference type="GO" id="GO:0032511">
    <property type="term" value="P:late endosome to vacuole transport via multivesicular body sorting pathway"/>
    <property type="evidence" value="ECO:0007669"/>
    <property type="project" value="TreeGrafter"/>
</dbReference>
<dbReference type="GO" id="GO:0005771">
    <property type="term" value="C:multivesicular body"/>
    <property type="evidence" value="ECO:0007669"/>
    <property type="project" value="TreeGrafter"/>
</dbReference>
<protein>
    <recommendedName>
        <fullName evidence="4">Vacuolar-sorting protein SNF7</fullName>
    </recommendedName>
    <alternativeName>
        <fullName evidence="5">Vacuolar protein-sorting-associated protein 32</fullName>
    </alternativeName>
</protein>
<dbReference type="GO" id="GO:0000815">
    <property type="term" value="C:ESCRT III complex"/>
    <property type="evidence" value="ECO:0007669"/>
    <property type="project" value="TreeGrafter"/>
</dbReference>
<name>A0A9W8AKL8_9FUNG</name>
<comment type="subcellular location">
    <subcellularLocation>
        <location evidence="1">Endosome</location>
    </subcellularLocation>
</comment>
<dbReference type="OrthoDB" id="5592979at2759"/>
<evidence type="ECO:0000256" key="3">
    <source>
        <dbReference type="ARBA" id="ARBA00022753"/>
    </source>
</evidence>
<keyword evidence="7" id="KW-1185">Reference proteome</keyword>
<reference evidence="6" key="1">
    <citation type="submission" date="2022-07" db="EMBL/GenBank/DDBJ databases">
        <title>Phylogenomic reconstructions and comparative analyses of Kickxellomycotina fungi.</title>
        <authorList>
            <person name="Reynolds N.K."/>
            <person name="Stajich J.E."/>
            <person name="Barry K."/>
            <person name="Grigoriev I.V."/>
            <person name="Crous P."/>
            <person name="Smith M.E."/>
        </authorList>
    </citation>
    <scope>NUCLEOTIDE SEQUENCE</scope>
    <source>
        <strain evidence="6">RSA 1196</strain>
    </source>
</reference>
<evidence type="ECO:0000256" key="5">
    <source>
        <dbReference type="ARBA" id="ARBA00042586"/>
    </source>
</evidence>
<evidence type="ECO:0000256" key="2">
    <source>
        <dbReference type="ARBA" id="ARBA00006190"/>
    </source>
</evidence>
<proteinExistence type="inferred from homology"/>
<dbReference type="PANTHER" id="PTHR22761:SF10">
    <property type="entry name" value="GH13992P"/>
    <property type="match status" value="1"/>
</dbReference>